<feature type="domain" description="Nephrocystin 3-like N-terminal" evidence="2">
    <location>
        <begin position="40"/>
        <end position="98"/>
    </location>
</feature>
<dbReference type="EMBL" id="KN822963">
    <property type="protein sequence ID" value="KIO31423.1"/>
    <property type="molecule type" value="Genomic_DNA"/>
</dbReference>
<dbReference type="OrthoDB" id="3248304at2759"/>
<reference evidence="3 4" key="1">
    <citation type="submission" date="2014-04" db="EMBL/GenBank/DDBJ databases">
        <authorList>
            <consortium name="DOE Joint Genome Institute"/>
            <person name="Kuo A."/>
            <person name="Girlanda M."/>
            <person name="Perotto S."/>
            <person name="Kohler A."/>
            <person name="Nagy L.G."/>
            <person name="Floudas D."/>
            <person name="Copeland A."/>
            <person name="Barry K.W."/>
            <person name="Cichocki N."/>
            <person name="Veneault-Fourrey C."/>
            <person name="LaButti K."/>
            <person name="Lindquist E.A."/>
            <person name="Lipzen A."/>
            <person name="Lundell T."/>
            <person name="Morin E."/>
            <person name="Murat C."/>
            <person name="Sun H."/>
            <person name="Tunlid A."/>
            <person name="Henrissat B."/>
            <person name="Grigoriev I.V."/>
            <person name="Hibbett D.S."/>
            <person name="Martin F."/>
            <person name="Nordberg H.P."/>
            <person name="Cantor M.N."/>
            <person name="Hua S.X."/>
        </authorList>
    </citation>
    <scope>NUCLEOTIDE SEQUENCE [LARGE SCALE GENOMIC DNA]</scope>
    <source>
        <strain evidence="3 4">MUT 4182</strain>
    </source>
</reference>
<evidence type="ECO:0000259" key="2">
    <source>
        <dbReference type="Pfam" id="PF24883"/>
    </source>
</evidence>
<evidence type="ECO:0000256" key="1">
    <source>
        <dbReference type="ARBA" id="ARBA00022737"/>
    </source>
</evidence>
<dbReference type="InterPro" id="IPR056884">
    <property type="entry name" value="NPHP3-like_N"/>
</dbReference>
<organism evidence="3 4">
    <name type="scientific">Tulasnella calospora MUT 4182</name>
    <dbReference type="NCBI Taxonomy" id="1051891"/>
    <lineage>
        <taxon>Eukaryota</taxon>
        <taxon>Fungi</taxon>
        <taxon>Dikarya</taxon>
        <taxon>Basidiomycota</taxon>
        <taxon>Agaricomycotina</taxon>
        <taxon>Agaricomycetes</taxon>
        <taxon>Cantharellales</taxon>
        <taxon>Tulasnellaceae</taxon>
        <taxon>Tulasnella</taxon>
    </lineage>
</organism>
<dbReference type="Pfam" id="PF24883">
    <property type="entry name" value="NPHP3_N"/>
    <property type="match status" value="1"/>
</dbReference>
<dbReference type="Proteomes" id="UP000054248">
    <property type="component" value="Unassembled WGS sequence"/>
</dbReference>
<gene>
    <name evidence="3" type="ORF">M407DRAFT_67978</name>
</gene>
<evidence type="ECO:0000313" key="3">
    <source>
        <dbReference type="EMBL" id="KIO31423.1"/>
    </source>
</evidence>
<accession>A0A0C3LC01</accession>
<keyword evidence="1" id="KW-0677">Repeat</keyword>
<dbReference type="SUPFAM" id="SSF52540">
    <property type="entry name" value="P-loop containing nucleoside triphosphate hydrolases"/>
    <property type="match status" value="1"/>
</dbReference>
<feature type="non-terminal residue" evidence="3">
    <location>
        <position position="99"/>
    </location>
</feature>
<keyword evidence="4" id="KW-1185">Reference proteome</keyword>
<dbReference type="Gene3D" id="3.40.50.300">
    <property type="entry name" value="P-loop containing nucleotide triphosphate hydrolases"/>
    <property type="match status" value="1"/>
</dbReference>
<reference evidence="4" key="2">
    <citation type="submission" date="2015-01" db="EMBL/GenBank/DDBJ databases">
        <title>Evolutionary Origins and Diversification of the Mycorrhizal Mutualists.</title>
        <authorList>
            <consortium name="DOE Joint Genome Institute"/>
            <consortium name="Mycorrhizal Genomics Consortium"/>
            <person name="Kohler A."/>
            <person name="Kuo A."/>
            <person name="Nagy L.G."/>
            <person name="Floudas D."/>
            <person name="Copeland A."/>
            <person name="Barry K.W."/>
            <person name="Cichocki N."/>
            <person name="Veneault-Fourrey C."/>
            <person name="LaButti K."/>
            <person name="Lindquist E.A."/>
            <person name="Lipzen A."/>
            <person name="Lundell T."/>
            <person name="Morin E."/>
            <person name="Murat C."/>
            <person name="Riley R."/>
            <person name="Ohm R."/>
            <person name="Sun H."/>
            <person name="Tunlid A."/>
            <person name="Henrissat B."/>
            <person name="Grigoriev I.V."/>
            <person name="Hibbett D.S."/>
            <person name="Martin F."/>
        </authorList>
    </citation>
    <scope>NUCLEOTIDE SEQUENCE [LARGE SCALE GENOMIC DNA]</scope>
    <source>
        <strain evidence="4">MUT 4182</strain>
    </source>
</reference>
<evidence type="ECO:0000313" key="4">
    <source>
        <dbReference type="Proteomes" id="UP000054248"/>
    </source>
</evidence>
<name>A0A0C3LC01_9AGAM</name>
<dbReference type="STRING" id="1051891.A0A0C3LC01"/>
<proteinExistence type="predicted"/>
<dbReference type="InterPro" id="IPR027417">
    <property type="entry name" value="P-loop_NTPase"/>
</dbReference>
<sequence length="99" mass="11054">MHAQDQRLLLLPSAKARYDSQSREGAHGCFDCTRKIVLKEIYDWINSDDPESPRNLWLCGLAGIGKSTIAHTVAEEADAAQCLGASFFFSRDEADRRNP</sequence>
<protein>
    <recommendedName>
        <fullName evidence="2">Nephrocystin 3-like N-terminal domain-containing protein</fullName>
    </recommendedName>
</protein>
<dbReference type="HOGENOM" id="CLU_000288_6_17_1"/>
<dbReference type="AlphaFoldDB" id="A0A0C3LC01"/>